<proteinExistence type="predicted"/>
<name>A0A9Q0MWG1_9DIPT</name>
<protein>
    <submittedName>
        <fullName evidence="1">Uncharacterized protein</fullName>
    </submittedName>
</protein>
<dbReference type="OrthoDB" id="7765071at2759"/>
<organism evidence="1 2">
    <name type="scientific">Pseudolycoriella hygida</name>
    <dbReference type="NCBI Taxonomy" id="35572"/>
    <lineage>
        <taxon>Eukaryota</taxon>
        <taxon>Metazoa</taxon>
        <taxon>Ecdysozoa</taxon>
        <taxon>Arthropoda</taxon>
        <taxon>Hexapoda</taxon>
        <taxon>Insecta</taxon>
        <taxon>Pterygota</taxon>
        <taxon>Neoptera</taxon>
        <taxon>Endopterygota</taxon>
        <taxon>Diptera</taxon>
        <taxon>Nematocera</taxon>
        <taxon>Sciaroidea</taxon>
        <taxon>Sciaridae</taxon>
        <taxon>Pseudolycoriella</taxon>
    </lineage>
</organism>
<evidence type="ECO:0000313" key="1">
    <source>
        <dbReference type="EMBL" id="KAJ6639266.1"/>
    </source>
</evidence>
<accession>A0A9Q0MWG1</accession>
<dbReference type="AlphaFoldDB" id="A0A9Q0MWG1"/>
<dbReference type="Proteomes" id="UP001151699">
    <property type="component" value="Chromosome X"/>
</dbReference>
<evidence type="ECO:0000313" key="2">
    <source>
        <dbReference type="Proteomes" id="UP001151699"/>
    </source>
</evidence>
<gene>
    <name evidence="1" type="ORF">Bhyg_12009</name>
</gene>
<dbReference type="EMBL" id="WJQU01000003">
    <property type="protein sequence ID" value="KAJ6639266.1"/>
    <property type="molecule type" value="Genomic_DNA"/>
</dbReference>
<keyword evidence="2" id="KW-1185">Reference proteome</keyword>
<sequence length="39" mass="4512">MISSLAIFWPTREQNAAKTPKCFKPDFEDCRAIFDCTET</sequence>
<comment type="caution">
    <text evidence="1">The sequence shown here is derived from an EMBL/GenBank/DDBJ whole genome shotgun (WGS) entry which is preliminary data.</text>
</comment>
<reference evidence="1" key="1">
    <citation type="submission" date="2022-07" db="EMBL/GenBank/DDBJ databases">
        <authorList>
            <person name="Trinca V."/>
            <person name="Uliana J.V.C."/>
            <person name="Torres T.T."/>
            <person name="Ward R.J."/>
            <person name="Monesi N."/>
        </authorList>
    </citation>
    <scope>NUCLEOTIDE SEQUENCE</scope>
    <source>
        <strain evidence="1">HSMRA1968</strain>
        <tissue evidence="1">Whole embryos</tissue>
    </source>
</reference>